<dbReference type="InterPro" id="IPR025161">
    <property type="entry name" value="IS402-like_dom"/>
</dbReference>
<reference evidence="2 3" key="1">
    <citation type="submission" date="2016-10" db="EMBL/GenBank/DDBJ databases">
        <authorList>
            <person name="Varghese N."/>
            <person name="Submissions S."/>
        </authorList>
    </citation>
    <scope>NUCLEOTIDE SEQUENCE [LARGE SCALE GENOMIC DNA]</scope>
    <source>
        <strain evidence="2 3">PL 12/M</strain>
    </source>
</reference>
<feature type="non-terminal residue" evidence="2">
    <location>
        <position position="70"/>
    </location>
</feature>
<gene>
    <name evidence="2" type="ORF">SAMN04488589_1326</name>
</gene>
<dbReference type="InterPro" id="IPR052909">
    <property type="entry name" value="Transposase_6_like"/>
</dbReference>
<protein>
    <submittedName>
        <fullName evidence="2">Transposase of IS4/5 family</fullName>
    </submittedName>
</protein>
<feature type="domain" description="Insertion element IS402-like" evidence="1">
    <location>
        <begin position="6"/>
        <end position="70"/>
    </location>
</feature>
<dbReference type="PANTHER" id="PTHR46637">
    <property type="entry name" value="TIS1421-TRANSPOSASE PROTEIN A"/>
    <property type="match status" value="1"/>
</dbReference>
<organism evidence="2 3">
    <name type="scientific">Methanolobus vulcani</name>
    <dbReference type="NCBI Taxonomy" id="38026"/>
    <lineage>
        <taxon>Archaea</taxon>
        <taxon>Methanobacteriati</taxon>
        <taxon>Methanobacteriota</taxon>
        <taxon>Stenosarchaea group</taxon>
        <taxon>Methanomicrobia</taxon>
        <taxon>Methanosarcinales</taxon>
        <taxon>Methanosarcinaceae</taxon>
        <taxon>Methanolobus</taxon>
    </lineage>
</organism>
<evidence type="ECO:0000313" key="3">
    <source>
        <dbReference type="Proteomes" id="UP000199259"/>
    </source>
</evidence>
<accession>A0A7Z7AX44</accession>
<proteinExistence type="predicted"/>
<dbReference type="PANTHER" id="PTHR46637:SF1">
    <property type="entry name" value="BLL5188 PROTEIN"/>
    <property type="match status" value="1"/>
</dbReference>
<dbReference type="Pfam" id="PF13340">
    <property type="entry name" value="DUF4096"/>
    <property type="match status" value="1"/>
</dbReference>
<comment type="caution">
    <text evidence="2">The sequence shown here is derived from an EMBL/GenBank/DDBJ whole genome shotgun (WGS) entry which is preliminary data.</text>
</comment>
<sequence>MEFREISDEQWKFIKPRLPPQPITGRKRADDRKVINGILFVLITGCRWGDMPVIYGSRATAWRRLKWWSE</sequence>
<name>A0A7Z7AX44_9EURY</name>
<evidence type="ECO:0000259" key="1">
    <source>
        <dbReference type="Pfam" id="PF13340"/>
    </source>
</evidence>
<dbReference type="Proteomes" id="UP000199259">
    <property type="component" value="Unassembled WGS sequence"/>
</dbReference>
<dbReference type="EMBL" id="FNCA01000004">
    <property type="protein sequence ID" value="SDF78937.1"/>
    <property type="molecule type" value="Genomic_DNA"/>
</dbReference>
<evidence type="ECO:0000313" key="2">
    <source>
        <dbReference type="EMBL" id="SDF78937.1"/>
    </source>
</evidence>
<keyword evidence="3" id="KW-1185">Reference proteome</keyword>
<dbReference type="AlphaFoldDB" id="A0A7Z7AX44"/>
<dbReference type="RefSeq" id="WP_154717804.1">
    <property type="nucleotide sequence ID" value="NZ_FNCA01000004.1"/>
</dbReference>